<gene>
    <name evidence="1" type="ORF">OWV82_019407</name>
</gene>
<protein>
    <submittedName>
        <fullName evidence="1">F8M12.18 protein</fullName>
    </submittedName>
</protein>
<evidence type="ECO:0000313" key="1">
    <source>
        <dbReference type="EMBL" id="KAJ4709643.1"/>
    </source>
</evidence>
<organism evidence="1 2">
    <name type="scientific">Melia azedarach</name>
    <name type="common">Chinaberry tree</name>
    <dbReference type="NCBI Taxonomy" id="155640"/>
    <lineage>
        <taxon>Eukaryota</taxon>
        <taxon>Viridiplantae</taxon>
        <taxon>Streptophyta</taxon>
        <taxon>Embryophyta</taxon>
        <taxon>Tracheophyta</taxon>
        <taxon>Spermatophyta</taxon>
        <taxon>Magnoliopsida</taxon>
        <taxon>eudicotyledons</taxon>
        <taxon>Gunneridae</taxon>
        <taxon>Pentapetalae</taxon>
        <taxon>rosids</taxon>
        <taxon>malvids</taxon>
        <taxon>Sapindales</taxon>
        <taxon>Meliaceae</taxon>
        <taxon>Melia</taxon>
    </lineage>
</organism>
<sequence length="74" mass="7921">MAGPEQVAQQSTEVLHQRKSLGQCPLKMAFTGVAFAGILGYFVLYSKKKPEASAVDVAMVTAGVAQPDNTRPRK</sequence>
<evidence type="ECO:0000313" key="2">
    <source>
        <dbReference type="Proteomes" id="UP001164539"/>
    </source>
</evidence>
<reference evidence="1 2" key="1">
    <citation type="journal article" date="2023" name="Science">
        <title>Complex scaffold remodeling in plant triterpene biosynthesis.</title>
        <authorList>
            <person name="De La Pena R."/>
            <person name="Hodgson H."/>
            <person name="Liu J.C."/>
            <person name="Stephenson M.J."/>
            <person name="Martin A.C."/>
            <person name="Owen C."/>
            <person name="Harkess A."/>
            <person name="Leebens-Mack J."/>
            <person name="Jimenez L.E."/>
            <person name="Osbourn A."/>
            <person name="Sattely E.S."/>
        </authorList>
    </citation>
    <scope>NUCLEOTIDE SEQUENCE [LARGE SCALE GENOMIC DNA]</scope>
    <source>
        <strain evidence="2">cv. JPN11</strain>
        <tissue evidence="1">Leaf</tissue>
    </source>
</reference>
<dbReference type="Proteomes" id="UP001164539">
    <property type="component" value="Chromosome 10"/>
</dbReference>
<proteinExistence type="predicted"/>
<dbReference type="EMBL" id="CM051403">
    <property type="protein sequence ID" value="KAJ4709643.1"/>
    <property type="molecule type" value="Genomic_DNA"/>
</dbReference>
<keyword evidence="2" id="KW-1185">Reference proteome</keyword>
<comment type="caution">
    <text evidence="1">The sequence shown here is derived from an EMBL/GenBank/DDBJ whole genome shotgun (WGS) entry which is preliminary data.</text>
</comment>
<accession>A0ACC1XFP3</accession>
<name>A0ACC1XFP3_MELAZ</name>